<name>A0ABY3PCP8_9STAP</name>
<feature type="transmembrane region" description="Helical" evidence="1">
    <location>
        <begin position="6"/>
        <end position="28"/>
    </location>
</feature>
<dbReference type="Proteomes" id="UP001197626">
    <property type="component" value="Chromosome"/>
</dbReference>
<organism evidence="2 3">
    <name type="scientific">Staphylococcus ratti</name>
    <dbReference type="NCBI Taxonomy" id="2892440"/>
    <lineage>
        <taxon>Bacteria</taxon>
        <taxon>Bacillati</taxon>
        <taxon>Bacillota</taxon>
        <taxon>Bacilli</taxon>
        <taxon>Bacillales</taxon>
        <taxon>Staphylococcaceae</taxon>
        <taxon>Staphylococcus</taxon>
    </lineage>
</organism>
<keyword evidence="1" id="KW-1133">Transmembrane helix</keyword>
<accession>A0ABY3PCP8</accession>
<keyword evidence="1" id="KW-0472">Membrane</keyword>
<dbReference type="RefSeq" id="WP_229292529.1">
    <property type="nucleotide sequence ID" value="NZ_CP086654.1"/>
</dbReference>
<evidence type="ECO:0000313" key="2">
    <source>
        <dbReference type="EMBL" id="UEX90029.1"/>
    </source>
</evidence>
<sequence>MNLINLLSAIGSIGTFIMALFYFVSVSIQLYQMKMSFLPALGFNQILMTHQGEHLTIRNMTTTEYHQQGDGFLKLYNMGAGAAKQLKIDIYIDKGHVLQEKYVSILPSKEGYMLPMNDEVFKELKRTVQNNDYESNLKIKIQFKHNVSRKAQTMYLKGKINYFNRHEDCDVYELQFIQTDEKDKM</sequence>
<dbReference type="EMBL" id="CP086654">
    <property type="protein sequence ID" value="UEX90029.1"/>
    <property type="molecule type" value="Genomic_DNA"/>
</dbReference>
<keyword evidence="1" id="KW-0812">Transmembrane</keyword>
<protein>
    <submittedName>
        <fullName evidence="2">Uncharacterized protein</fullName>
    </submittedName>
</protein>
<gene>
    <name evidence="2" type="ORF">LN051_10925</name>
</gene>
<keyword evidence="3" id="KW-1185">Reference proteome</keyword>
<evidence type="ECO:0000256" key="1">
    <source>
        <dbReference type="SAM" id="Phobius"/>
    </source>
</evidence>
<proteinExistence type="predicted"/>
<reference evidence="2 3" key="1">
    <citation type="journal article" date="2022" name="Pathogens">
        <title>Staphylococcus ratti sp. nov. Isolated from a Lab Rat.</title>
        <authorList>
            <person name="Kovarovic V."/>
            <person name="Sedlacek I."/>
            <person name="Petras P."/>
            <person name="Kralova S."/>
            <person name="Maslanova I."/>
            <person name="Svec P."/>
            <person name="Neumann-Schaal M."/>
            <person name="Botka T."/>
            <person name="Gelbicova T."/>
            <person name="Stankova E."/>
            <person name="Doskar J."/>
            <person name="Pantucek R."/>
        </authorList>
    </citation>
    <scope>NUCLEOTIDE SEQUENCE [LARGE SCALE GENOMIC DNA]</scope>
    <source>
        <strain evidence="2 3">CCM 9025</strain>
    </source>
</reference>
<evidence type="ECO:0000313" key="3">
    <source>
        <dbReference type="Proteomes" id="UP001197626"/>
    </source>
</evidence>